<dbReference type="CDD" id="cd12962">
    <property type="entry name" value="X25_BaPul_like"/>
    <property type="match status" value="2"/>
</dbReference>
<dbReference type="EMBL" id="JAVDWN010000003">
    <property type="protein sequence ID" value="MDR7163306.1"/>
    <property type="molecule type" value="Genomic_DNA"/>
</dbReference>
<dbReference type="SMART" id="SM00642">
    <property type="entry name" value="Aamy"/>
    <property type="match status" value="1"/>
</dbReference>
<feature type="compositionally biased region" description="Basic and acidic residues" evidence="1">
    <location>
        <begin position="29"/>
        <end position="38"/>
    </location>
</feature>
<sequence>MLFRTHSGGPSRARRSAASPPSPAEQAEQADRTDRADRAGTTARITTKTTAKTTAKANAFRSAAGLLAAAVAVSAAVLPAHAAPGPKDPGPASAFHSLRAPVTDENFYFVMADRFSNGSAANDDGGLGGDPMVSGFDPTRKGFYNGGDLAGLLEKIDYIQGLGTTSIWLTPSFKNKAVQPEDKSAGYHGYWITDFTQIDPHLGTNDELKALIDEAHARGMKVYFDIITNHTADVIGYEGGARKGYASKDEVPYKTADGEVFDDRDYAGSESFPELDPETSFPYIPVLEDGEEDLKVPAWLNDPTLYHNRGDTTFVGEDAYYGDFFGLDDLFTEHPTVVDGMKDIYKTWIGDFGVDGFRIDTMKHVNNEFWQEFGPDVLSYAKAQGKDEFFMFGEVFDTTKSFTSQYTTRNRMQAVLDFPFQDAARSFASKSQDARTLETFFAGDDWYTDADSNVYQLPTFLGNHDMGRIGSFIAADNPGSSDAEQVARDQLAHELMYFSRGNPVIYYGDEQGFTGPGGDQDARQTLFASQVPEYLDDNLLGTDATHATDNFNTGHPLYRKISELAALTSEHPALRDGAHQHRYASEGQGIYAFSRTDAGDQHEYVVALNNSEQAQTAEVPTYIGKRNYTRIYGDAAAETKTSEAGTLTVTVPPLSAVVYQSSGRIPHSKAAPAVALQDPAAAPGDNGRLKVTADVGGSSFYEVAFEARTAGGEWVPIGTDDTAPYQVFHDVAGLDSGTPVDYRATVLDNGGHTATSQPRTASVPAPIVTLDKPAEGSSAEGQVELSATVDPEKASHTVTFERSVADGAWTEVATDDSSPVYSAKDDVSGLDDGTKVGYRASLSGPGFSVVSETRTVTVGEAPQPDSVTVAGSLNQAMGCAEPWDPACSQAMMALDPADKIWRLTVDLPKGQYEYKAALNGGWDENYGAGGALNGQNITLDHPGGPVTFRYDNSTHLLSAVYASQQPGAVAAAGSMNSELGCGADWEPACDQAQLQLDPADLVWKLSAPALPAGTYEFKAALDRSWNVSYGAGGASPGANIVFEHGGGPATFRYDHFTHVITAG</sequence>
<dbReference type="Gene3D" id="3.20.20.80">
    <property type="entry name" value="Glycosidases"/>
    <property type="match status" value="1"/>
</dbReference>
<gene>
    <name evidence="3" type="ORF">J2X12_001319</name>
</gene>
<evidence type="ECO:0000313" key="4">
    <source>
        <dbReference type="Proteomes" id="UP001262032"/>
    </source>
</evidence>
<evidence type="ECO:0000256" key="1">
    <source>
        <dbReference type="SAM" id="MobiDB-lite"/>
    </source>
</evidence>
<evidence type="ECO:0000313" key="3">
    <source>
        <dbReference type="EMBL" id="MDR7163306.1"/>
    </source>
</evidence>
<reference evidence="3" key="1">
    <citation type="submission" date="2023-07" db="EMBL/GenBank/DDBJ databases">
        <title>Sorghum-associated microbial communities from plants grown in Nebraska, USA.</title>
        <authorList>
            <person name="Schachtman D."/>
        </authorList>
    </citation>
    <scope>NUCLEOTIDE SEQUENCE</scope>
    <source>
        <strain evidence="3">BE261</strain>
    </source>
</reference>
<dbReference type="Pfam" id="PF02806">
    <property type="entry name" value="Alpha-amylase_C"/>
    <property type="match status" value="1"/>
</dbReference>
<dbReference type="CDD" id="cd11339">
    <property type="entry name" value="AmyAc_bac_CMD_like_2"/>
    <property type="match status" value="1"/>
</dbReference>
<dbReference type="SUPFAM" id="SSF51445">
    <property type="entry name" value="(Trans)glycosidases"/>
    <property type="match status" value="1"/>
</dbReference>
<organism evidence="3 4">
    <name type="scientific">Pseudarthrobacter oxydans</name>
    <name type="common">Arthrobacter oxydans</name>
    <dbReference type="NCBI Taxonomy" id="1671"/>
    <lineage>
        <taxon>Bacteria</taxon>
        <taxon>Bacillati</taxon>
        <taxon>Actinomycetota</taxon>
        <taxon>Actinomycetes</taxon>
        <taxon>Micrococcales</taxon>
        <taxon>Micrococcaceae</taxon>
        <taxon>Pseudarthrobacter</taxon>
    </lineage>
</organism>
<keyword evidence="3" id="KW-0326">Glycosidase</keyword>
<dbReference type="SUPFAM" id="SSF51011">
    <property type="entry name" value="Glycosyl hydrolase domain"/>
    <property type="match status" value="1"/>
</dbReference>
<dbReference type="Pfam" id="PF00128">
    <property type="entry name" value="Alpha-amylase"/>
    <property type="match status" value="1"/>
</dbReference>
<accession>A0AAW8N784</accession>
<dbReference type="GO" id="GO:0005975">
    <property type="term" value="P:carbohydrate metabolic process"/>
    <property type="evidence" value="ECO:0007669"/>
    <property type="project" value="InterPro"/>
</dbReference>
<dbReference type="InterPro" id="IPR054409">
    <property type="entry name" value="X25_BaPul-like"/>
</dbReference>
<dbReference type="InterPro" id="IPR006047">
    <property type="entry name" value="GH13_cat_dom"/>
</dbReference>
<protein>
    <submittedName>
        <fullName evidence="3">Glycosidase</fullName>
    </submittedName>
</protein>
<dbReference type="Pfam" id="PF22058">
    <property type="entry name" value="X25_BaPul_like"/>
    <property type="match status" value="2"/>
</dbReference>
<dbReference type="GO" id="GO:0043169">
    <property type="term" value="F:cation binding"/>
    <property type="evidence" value="ECO:0007669"/>
    <property type="project" value="InterPro"/>
</dbReference>
<feature type="compositionally biased region" description="Low complexity" evidence="1">
    <location>
        <begin position="39"/>
        <end position="49"/>
    </location>
</feature>
<comment type="caution">
    <text evidence="3">The sequence shown here is derived from an EMBL/GenBank/DDBJ whole genome shotgun (WGS) entry which is preliminary data.</text>
</comment>
<keyword evidence="3" id="KW-0378">Hydrolase</keyword>
<name>A0AAW8N784_PSEOX</name>
<feature type="region of interest" description="Disordered" evidence="1">
    <location>
        <begin position="1"/>
        <end position="49"/>
    </location>
</feature>
<proteinExistence type="predicted"/>
<dbReference type="InterPro" id="IPR013780">
    <property type="entry name" value="Glyco_hydro_b"/>
</dbReference>
<dbReference type="InterPro" id="IPR006048">
    <property type="entry name" value="A-amylase/branching_C"/>
</dbReference>
<dbReference type="AlphaFoldDB" id="A0AAW8N784"/>
<dbReference type="GO" id="GO:0016798">
    <property type="term" value="F:hydrolase activity, acting on glycosyl bonds"/>
    <property type="evidence" value="ECO:0007669"/>
    <property type="project" value="UniProtKB-KW"/>
</dbReference>
<dbReference type="PANTHER" id="PTHR10357">
    <property type="entry name" value="ALPHA-AMYLASE FAMILY MEMBER"/>
    <property type="match status" value="1"/>
</dbReference>
<dbReference type="Gene3D" id="2.60.40.10">
    <property type="entry name" value="Immunoglobulins"/>
    <property type="match status" value="2"/>
</dbReference>
<dbReference type="InterPro" id="IPR013783">
    <property type="entry name" value="Ig-like_fold"/>
</dbReference>
<dbReference type="Proteomes" id="UP001262032">
    <property type="component" value="Unassembled WGS sequence"/>
</dbReference>
<dbReference type="PANTHER" id="PTHR10357:SF209">
    <property type="entry name" value="PERIPLASMIC ALPHA-AMYLASE"/>
    <property type="match status" value="1"/>
</dbReference>
<dbReference type="InterPro" id="IPR017853">
    <property type="entry name" value="GH"/>
</dbReference>
<evidence type="ECO:0000259" key="2">
    <source>
        <dbReference type="SMART" id="SM00642"/>
    </source>
</evidence>
<dbReference type="Gene3D" id="2.60.40.1180">
    <property type="entry name" value="Golgi alpha-mannosidase II"/>
    <property type="match status" value="1"/>
</dbReference>
<feature type="domain" description="Glycosyl hydrolase family 13 catalytic" evidence="2">
    <location>
        <begin position="109"/>
        <end position="568"/>
    </location>
</feature>